<feature type="transmembrane region" description="Helical" evidence="2">
    <location>
        <begin position="98"/>
        <end position="116"/>
    </location>
</feature>
<dbReference type="InParanoid" id="A0A1Z5J9M7"/>
<organism evidence="4 5">
    <name type="scientific">Fistulifera solaris</name>
    <name type="common">Oleaginous diatom</name>
    <dbReference type="NCBI Taxonomy" id="1519565"/>
    <lineage>
        <taxon>Eukaryota</taxon>
        <taxon>Sar</taxon>
        <taxon>Stramenopiles</taxon>
        <taxon>Ochrophyta</taxon>
        <taxon>Bacillariophyta</taxon>
        <taxon>Bacillariophyceae</taxon>
        <taxon>Bacillariophycidae</taxon>
        <taxon>Naviculales</taxon>
        <taxon>Naviculaceae</taxon>
        <taxon>Fistulifera</taxon>
    </lineage>
</organism>
<feature type="coiled-coil region" evidence="1">
    <location>
        <begin position="36"/>
        <end position="70"/>
    </location>
</feature>
<evidence type="ECO:0000313" key="5">
    <source>
        <dbReference type="Proteomes" id="UP000198406"/>
    </source>
</evidence>
<dbReference type="InterPro" id="IPR052712">
    <property type="entry name" value="Acid_resist_chaperone_HdeD"/>
</dbReference>
<dbReference type="PANTHER" id="PTHR34989">
    <property type="entry name" value="PROTEIN HDED"/>
    <property type="match status" value="1"/>
</dbReference>
<comment type="caution">
    <text evidence="4">The sequence shown here is derived from an EMBL/GenBank/DDBJ whole genome shotgun (WGS) entry which is preliminary data.</text>
</comment>
<evidence type="ECO:0000256" key="3">
    <source>
        <dbReference type="SAM" id="SignalP"/>
    </source>
</evidence>
<dbReference type="EMBL" id="BDSP01000022">
    <property type="protein sequence ID" value="GAX10669.1"/>
    <property type="molecule type" value="Genomic_DNA"/>
</dbReference>
<keyword evidence="5" id="KW-1185">Reference proteome</keyword>
<protein>
    <submittedName>
        <fullName evidence="4">Uncharacterized protein</fullName>
    </submittedName>
</protein>
<reference evidence="4 5" key="1">
    <citation type="journal article" date="2015" name="Plant Cell">
        <title>Oil accumulation by the oleaginous diatom Fistulifera solaris as revealed by the genome and transcriptome.</title>
        <authorList>
            <person name="Tanaka T."/>
            <person name="Maeda Y."/>
            <person name="Veluchamy A."/>
            <person name="Tanaka M."/>
            <person name="Abida H."/>
            <person name="Marechal E."/>
            <person name="Bowler C."/>
            <person name="Muto M."/>
            <person name="Sunaga Y."/>
            <person name="Tanaka M."/>
            <person name="Yoshino T."/>
            <person name="Taniguchi T."/>
            <person name="Fukuda Y."/>
            <person name="Nemoto M."/>
            <person name="Matsumoto M."/>
            <person name="Wong P.S."/>
            <person name="Aburatani S."/>
            <person name="Fujibuchi W."/>
        </authorList>
    </citation>
    <scope>NUCLEOTIDE SEQUENCE [LARGE SCALE GENOMIC DNA]</scope>
    <source>
        <strain evidence="4 5">JPCC DA0580</strain>
    </source>
</reference>
<evidence type="ECO:0000313" key="4">
    <source>
        <dbReference type="EMBL" id="GAX10669.1"/>
    </source>
</evidence>
<gene>
    <name evidence="4" type="ORF">FisN_14Lh177</name>
</gene>
<evidence type="ECO:0000256" key="1">
    <source>
        <dbReference type="SAM" id="Coils"/>
    </source>
</evidence>
<dbReference type="Pfam" id="PF03729">
    <property type="entry name" value="DUF308"/>
    <property type="match status" value="1"/>
</dbReference>
<dbReference type="PANTHER" id="PTHR34989:SF1">
    <property type="entry name" value="PROTEIN HDED"/>
    <property type="match status" value="1"/>
</dbReference>
<dbReference type="InterPro" id="IPR005325">
    <property type="entry name" value="DUF308_memb"/>
</dbReference>
<dbReference type="Proteomes" id="UP000198406">
    <property type="component" value="Unassembled WGS sequence"/>
</dbReference>
<feature type="transmembrane region" description="Helical" evidence="2">
    <location>
        <begin position="123"/>
        <end position="139"/>
    </location>
</feature>
<keyword evidence="3" id="KW-0732">Signal</keyword>
<dbReference type="AlphaFoldDB" id="A0A1Z5J9M7"/>
<proteinExistence type="predicted"/>
<sequence length="258" mass="27984">MKCTPIITTVALLLGTTNAFLSLQPRAQPAQTTSLAANNKWNAENAKESLNEAKDKIQKQAEKVPEYLDNRRVLLFDTNGNKKRLAQNWGWILTEGTLQFAVGMFALLAPTLAISITAVQQSFFLMIIGAVNVFSSLFVEDTFKWRNVLLGGAQVLLGYLLRVDPYDFALVTTIGVAASAFVDGSFRAVTAFRNQDLPDRGWVLTTGIASVLGSQIIWNHVNEPLAVLGTLLGIKFVSSGAARIRAGLTGQAISNGDR</sequence>
<dbReference type="GO" id="GO:0005886">
    <property type="term" value="C:plasma membrane"/>
    <property type="evidence" value="ECO:0007669"/>
    <property type="project" value="TreeGrafter"/>
</dbReference>
<keyword evidence="2" id="KW-0472">Membrane</keyword>
<evidence type="ECO:0000256" key="2">
    <source>
        <dbReference type="SAM" id="Phobius"/>
    </source>
</evidence>
<name>A0A1Z5J9M7_FISSO</name>
<accession>A0A1Z5J9M7</accession>
<feature type="chain" id="PRO_5012599797" evidence="3">
    <location>
        <begin position="20"/>
        <end position="258"/>
    </location>
</feature>
<keyword evidence="1" id="KW-0175">Coiled coil</keyword>
<feature type="signal peptide" evidence="3">
    <location>
        <begin position="1"/>
        <end position="19"/>
    </location>
</feature>
<keyword evidence="2" id="KW-1133">Transmembrane helix</keyword>
<keyword evidence="2" id="KW-0812">Transmembrane</keyword>